<evidence type="ECO:0000313" key="3">
    <source>
        <dbReference type="Proteomes" id="UP000015101"/>
    </source>
</evidence>
<dbReference type="RefSeq" id="XP_009021308.1">
    <property type="nucleotide sequence ID" value="XM_009023060.1"/>
</dbReference>
<dbReference type="AlphaFoldDB" id="T1F9H3"/>
<dbReference type="HOGENOM" id="CLU_1671239_0_0_1"/>
<reference evidence="3" key="1">
    <citation type="submission" date="2012-12" db="EMBL/GenBank/DDBJ databases">
        <authorList>
            <person name="Hellsten U."/>
            <person name="Grimwood J."/>
            <person name="Chapman J.A."/>
            <person name="Shapiro H."/>
            <person name="Aerts A."/>
            <person name="Otillar R.P."/>
            <person name="Terry A.Y."/>
            <person name="Boore J.L."/>
            <person name="Simakov O."/>
            <person name="Marletaz F."/>
            <person name="Cho S.-J."/>
            <person name="Edsinger-Gonzales E."/>
            <person name="Havlak P."/>
            <person name="Kuo D.-H."/>
            <person name="Larsson T."/>
            <person name="Lv J."/>
            <person name="Arendt D."/>
            <person name="Savage R."/>
            <person name="Osoegawa K."/>
            <person name="de Jong P."/>
            <person name="Lindberg D.R."/>
            <person name="Seaver E.C."/>
            <person name="Weisblat D.A."/>
            <person name="Putnam N.H."/>
            <person name="Grigoriev I.V."/>
            <person name="Rokhsar D.S."/>
        </authorList>
    </citation>
    <scope>NUCLEOTIDE SEQUENCE</scope>
</reference>
<dbReference type="Proteomes" id="UP000015101">
    <property type="component" value="Unassembled WGS sequence"/>
</dbReference>
<accession>T1F9H3</accession>
<organism evidence="2 3">
    <name type="scientific">Helobdella robusta</name>
    <name type="common">Californian leech</name>
    <dbReference type="NCBI Taxonomy" id="6412"/>
    <lineage>
        <taxon>Eukaryota</taxon>
        <taxon>Metazoa</taxon>
        <taxon>Spiralia</taxon>
        <taxon>Lophotrochozoa</taxon>
        <taxon>Annelida</taxon>
        <taxon>Clitellata</taxon>
        <taxon>Hirudinea</taxon>
        <taxon>Rhynchobdellida</taxon>
        <taxon>Glossiphoniidae</taxon>
        <taxon>Helobdella</taxon>
    </lineage>
</organism>
<evidence type="ECO:0000313" key="1">
    <source>
        <dbReference type="EMBL" id="ESO00671.1"/>
    </source>
</evidence>
<dbReference type="KEGG" id="hro:HELRODRAFT_175654"/>
<dbReference type="EMBL" id="AMQM01005390">
    <property type="status" value="NOT_ANNOTATED_CDS"/>
    <property type="molecule type" value="Genomic_DNA"/>
</dbReference>
<dbReference type="CTD" id="20205472"/>
<proteinExistence type="predicted"/>
<dbReference type="InParanoid" id="T1F9H3"/>
<name>T1F9H3_HELRO</name>
<dbReference type="GeneID" id="20205472"/>
<dbReference type="EnsemblMetazoa" id="HelroT175654">
    <property type="protein sequence ID" value="HelroP175654"/>
    <property type="gene ID" value="HelroG175654"/>
</dbReference>
<sequence>MHCSNTKDTARQLIQDTCVNFSIEHISESAKQLYDEFFNKGLFAATDGNVHDWIVCAVYVSMIENRFSYGCLDSQLMSFDNMPCSVTDLLLFNNCRAKDFLVCMELIKSNLQFVDAVTQHLRVVQRKFLISCNLYRKLCQSVQHTHRSCWLYFINIKG</sequence>
<evidence type="ECO:0000313" key="2">
    <source>
        <dbReference type="EnsemblMetazoa" id="HelroP175654"/>
    </source>
</evidence>
<protein>
    <submittedName>
        <fullName evidence="1 2">Uncharacterized protein</fullName>
    </submittedName>
</protein>
<reference evidence="2" key="3">
    <citation type="submission" date="2015-06" db="UniProtKB">
        <authorList>
            <consortium name="EnsemblMetazoa"/>
        </authorList>
    </citation>
    <scope>IDENTIFICATION</scope>
</reference>
<dbReference type="EMBL" id="KB096900">
    <property type="protein sequence ID" value="ESO00671.1"/>
    <property type="molecule type" value="Genomic_DNA"/>
</dbReference>
<gene>
    <name evidence="2" type="primary">20205472</name>
    <name evidence="1" type="ORF">HELRODRAFT_175654</name>
</gene>
<keyword evidence="3" id="KW-1185">Reference proteome</keyword>
<reference evidence="1 3" key="2">
    <citation type="journal article" date="2013" name="Nature">
        <title>Insights into bilaterian evolution from three spiralian genomes.</title>
        <authorList>
            <person name="Simakov O."/>
            <person name="Marletaz F."/>
            <person name="Cho S.J."/>
            <person name="Edsinger-Gonzales E."/>
            <person name="Havlak P."/>
            <person name="Hellsten U."/>
            <person name="Kuo D.H."/>
            <person name="Larsson T."/>
            <person name="Lv J."/>
            <person name="Arendt D."/>
            <person name="Savage R."/>
            <person name="Osoegawa K."/>
            <person name="de Jong P."/>
            <person name="Grimwood J."/>
            <person name="Chapman J.A."/>
            <person name="Shapiro H."/>
            <person name="Aerts A."/>
            <person name="Otillar R.P."/>
            <person name="Terry A.Y."/>
            <person name="Boore J.L."/>
            <person name="Grigoriev I.V."/>
            <person name="Lindberg D.R."/>
            <person name="Seaver E.C."/>
            <person name="Weisblat D.A."/>
            <person name="Putnam N.H."/>
            <person name="Rokhsar D.S."/>
        </authorList>
    </citation>
    <scope>NUCLEOTIDE SEQUENCE</scope>
</reference>